<evidence type="ECO:0000313" key="2">
    <source>
        <dbReference type="EMBL" id="RKP28431.1"/>
    </source>
</evidence>
<feature type="region of interest" description="Disordered" evidence="1">
    <location>
        <begin position="457"/>
        <end position="500"/>
    </location>
</feature>
<feature type="region of interest" description="Disordered" evidence="1">
    <location>
        <begin position="113"/>
        <end position="197"/>
    </location>
</feature>
<accession>A0A4P9Z8Y7</accession>
<protein>
    <submittedName>
        <fullName evidence="2">Uncharacterized protein</fullName>
    </submittedName>
</protein>
<evidence type="ECO:0000313" key="3">
    <source>
        <dbReference type="Proteomes" id="UP000268321"/>
    </source>
</evidence>
<reference evidence="3" key="1">
    <citation type="journal article" date="2018" name="Nat. Microbiol.">
        <title>Leveraging single-cell genomics to expand the fungal tree of life.</title>
        <authorList>
            <person name="Ahrendt S.R."/>
            <person name="Quandt C.A."/>
            <person name="Ciobanu D."/>
            <person name="Clum A."/>
            <person name="Salamov A."/>
            <person name="Andreopoulos B."/>
            <person name="Cheng J.F."/>
            <person name="Woyke T."/>
            <person name="Pelin A."/>
            <person name="Henrissat B."/>
            <person name="Reynolds N.K."/>
            <person name="Benny G.L."/>
            <person name="Smith M.E."/>
            <person name="James T.Y."/>
            <person name="Grigoriev I.V."/>
        </authorList>
    </citation>
    <scope>NUCLEOTIDE SEQUENCE [LARGE SCALE GENOMIC DNA]</scope>
    <source>
        <strain evidence="3">Baker2002</strain>
    </source>
</reference>
<proteinExistence type="predicted"/>
<evidence type="ECO:0000256" key="1">
    <source>
        <dbReference type="SAM" id="MobiDB-lite"/>
    </source>
</evidence>
<feature type="compositionally biased region" description="Low complexity" evidence="1">
    <location>
        <begin position="173"/>
        <end position="182"/>
    </location>
</feature>
<gene>
    <name evidence="2" type="ORF">METBISCDRAFT_20504</name>
</gene>
<sequence length="500" mass="56262">MMIYDDFRRCRRCKRRRMDDEPPEVQQYKTCAKCRIIERTKKKLRKPLAEETMRYGMRQFQEQNQSTDFMGDDLFANDSVLPDDSTPGDSVVGSPLVYQSQYQIYSKECSGSYDMQSSGMPPTANSGEYNYSHGTGPQQMSQSTAGPAFRKNLDIPGYGAAPDAHQPPPHPSSNPAHPSAQALSYGSAPVSAGKPRNEHVQPVMIKDTYKLRLRIQKPRLASVSNCELCGSSVDPEDRVSSIFRLCGSCYADPYEQPMVYKDYNDFLLKAVHDEEYLSYTFVSEIPSASVESLLTGRTINSEEQFRKVLMEALAVVYMDPLLALLAPLKFARFSLNVAEVNNTQPVVLQHSQQLHYNFTPLLRAAYGANSNSEKTRIEMTFVPEASLMIIKKKTQTVSPSYTTSFLRQLDEQWKNSSLTFDSSPLEVYSRLIITISRELFLRDYSVIVSQIKALREKDARNGSQPASGITRVSASKSAPEDLNSDFEDVKDDSDSDDDDE</sequence>
<feature type="compositionally biased region" description="Polar residues" evidence="1">
    <location>
        <begin position="461"/>
        <end position="476"/>
    </location>
</feature>
<feature type="compositionally biased region" description="Polar residues" evidence="1">
    <location>
        <begin position="113"/>
        <end position="145"/>
    </location>
</feature>
<dbReference type="EMBL" id="ML004898">
    <property type="protein sequence ID" value="RKP28431.1"/>
    <property type="molecule type" value="Genomic_DNA"/>
</dbReference>
<organism evidence="2 3">
    <name type="scientific">Metschnikowia bicuspidata</name>
    <dbReference type="NCBI Taxonomy" id="27322"/>
    <lineage>
        <taxon>Eukaryota</taxon>
        <taxon>Fungi</taxon>
        <taxon>Dikarya</taxon>
        <taxon>Ascomycota</taxon>
        <taxon>Saccharomycotina</taxon>
        <taxon>Pichiomycetes</taxon>
        <taxon>Metschnikowiaceae</taxon>
        <taxon>Metschnikowia</taxon>
    </lineage>
</organism>
<dbReference type="Proteomes" id="UP000268321">
    <property type="component" value="Unassembled WGS sequence"/>
</dbReference>
<dbReference type="AlphaFoldDB" id="A0A4P9Z8Y7"/>
<keyword evidence="3" id="KW-1185">Reference proteome</keyword>
<name>A0A4P9Z8Y7_9ASCO</name>
<dbReference type="OrthoDB" id="4084568at2759"/>
<feature type="compositionally biased region" description="Acidic residues" evidence="1">
    <location>
        <begin position="482"/>
        <end position="500"/>
    </location>
</feature>